<dbReference type="RefSeq" id="WP_189688209.1">
    <property type="nucleotide sequence ID" value="NZ_BMYK01000010.1"/>
</dbReference>
<sequence>MAGSKGRGVRSGAPVDTCSTLAFRVVLNSPQAAVLAKLKRGDVLAVQLDPRVEGGVNAVLGNEPAGAVTGARKNSLVTCLRNGYTFEAEVIDLTGGMVQVDVRPA</sequence>
<evidence type="ECO:0000313" key="2">
    <source>
        <dbReference type="Proteomes" id="UP000626210"/>
    </source>
</evidence>
<protein>
    <submittedName>
        <fullName evidence="1">Uncharacterized protein</fullName>
    </submittedName>
</protein>
<proteinExistence type="predicted"/>
<organism evidence="1 2">
    <name type="scientific">Pseudorhodoferax aquiterrae</name>
    <dbReference type="NCBI Taxonomy" id="747304"/>
    <lineage>
        <taxon>Bacteria</taxon>
        <taxon>Pseudomonadati</taxon>
        <taxon>Pseudomonadota</taxon>
        <taxon>Betaproteobacteria</taxon>
        <taxon>Burkholderiales</taxon>
        <taxon>Comamonadaceae</taxon>
    </lineage>
</organism>
<dbReference type="Proteomes" id="UP000626210">
    <property type="component" value="Unassembled WGS sequence"/>
</dbReference>
<evidence type="ECO:0000313" key="1">
    <source>
        <dbReference type="EMBL" id="GHC88071.1"/>
    </source>
</evidence>
<comment type="caution">
    <text evidence="1">The sequence shown here is derived from an EMBL/GenBank/DDBJ whole genome shotgun (WGS) entry which is preliminary data.</text>
</comment>
<accession>A0ABQ3G4P4</accession>
<dbReference type="EMBL" id="BMYK01000010">
    <property type="protein sequence ID" value="GHC88071.1"/>
    <property type="molecule type" value="Genomic_DNA"/>
</dbReference>
<reference evidence="2" key="1">
    <citation type="journal article" date="2019" name="Int. J. Syst. Evol. Microbiol.">
        <title>The Global Catalogue of Microorganisms (GCM) 10K type strain sequencing project: providing services to taxonomists for standard genome sequencing and annotation.</title>
        <authorList>
            <consortium name="The Broad Institute Genomics Platform"/>
            <consortium name="The Broad Institute Genome Sequencing Center for Infectious Disease"/>
            <person name="Wu L."/>
            <person name="Ma J."/>
        </authorList>
    </citation>
    <scope>NUCLEOTIDE SEQUENCE [LARGE SCALE GENOMIC DNA]</scope>
    <source>
        <strain evidence="2">KCTC 23314</strain>
    </source>
</reference>
<name>A0ABQ3G4P4_9BURK</name>
<gene>
    <name evidence="1" type="ORF">GCM10007320_34910</name>
</gene>
<keyword evidence="2" id="KW-1185">Reference proteome</keyword>